<dbReference type="FunFam" id="3.30.300.20:FF:000002">
    <property type="entry name" value="Transcription termination/antitermination protein NusA"/>
    <property type="match status" value="1"/>
</dbReference>
<sequence length="450" mass="49262">MFDLKNFASAIQQIVEEKGIPEEKVVETIELALAAAYKRDYASKGENIKVNFDHKNGSMKVFKALLVVDESMLKPEEDAVVESEAVTEAEAVPPVEEKPKKKGKKIKKEDAAAEPFDTAQGSVQSTEEDMRIRFNEARHIMVKDAKKIKKTIKVGEEFLIPLEVHENFGRIAAQTAKQVIIQRIREAEREAVFGEFKNKEGELISGIVQRVEGRTVYVDIGKTLGVLFPPEQIPGEYYRIGSRVRFFVVEVNSGPKGPQVILSRSHPKMISKLFELEVPEVATGAVVLKSVAREAGSRTKIAVTSTQEGIDPIGSCVGHRGTRIATVIGEIGGEKIDVIEWSEDVQKYITNSLSPAKVVSVDLGQKNTAVATVPDDQLSLAIGKEGQNVRLAAKLTGWKIDIRGENLEAPAVEGEEESSKTEETAEEAGEDAVTEEQAIEEPGAEEATKS</sequence>
<accession>A0A1G2PY85</accession>
<dbReference type="InterPro" id="IPR009019">
    <property type="entry name" value="KH_sf_prok-type"/>
</dbReference>
<feature type="compositionally biased region" description="Acidic residues" evidence="8">
    <location>
        <begin position="424"/>
        <end position="444"/>
    </location>
</feature>
<reference evidence="10 11" key="1">
    <citation type="journal article" date="2016" name="Nat. Commun.">
        <title>Thousands of microbial genomes shed light on interconnected biogeochemical processes in an aquifer system.</title>
        <authorList>
            <person name="Anantharaman K."/>
            <person name="Brown C.T."/>
            <person name="Hug L.A."/>
            <person name="Sharon I."/>
            <person name="Castelle C.J."/>
            <person name="Probst A.J."/>
            <person name="Thomas B.C."/>
            <person name="Singh A."/>
            <person name="Wilkins M.J."/>
            <person name="Karaoz U."/>
            <person name="Brodie E.L."/>
            <person name="Williams K.H."/>
            <person name="Hubbard S.S."/>
            <person name="Banfield J.F."/>
        </authorList>
    </citation>
    <scope>NUCLEOTIDE SEQUENCE [LARGE SCALE GENOMIC DNA]</scope>
</reference>
<dbReference type="EMBL" id="MHSW01000007">
    <property type="protein sequence ID" value="OHA52552.1"/>
    <property type="molecule type" value="Genomic_DNA"/>
</dbReference>
<dbReference type="SUPFAM" id="SSF50249">
    <property type="entry name" value="Nucleic acid-binding proteins"/>
    <property type="match status" value="1"/>
</dbReference>
<dbReference type="Pfam" id="PF26594">
    <property type="entry name" value="KH_NusA_2nd"/>
    <property type="match status" value="1"/>
</dbReference>
<dbReference type="InterPro" id="IPR012340">
    <property type="entry name" value="NA-bd_OB-fold"/>
</dbReference>
<dbReference type="InterPro" id="IPR004087">
    <property type="entry name" value="KH_dom"/>
</dbReference>
<feature type="domain" description="S1 motif" evidence="9">
    <location>
        <begin position="201"/>
        <end position="265"/>
    </location>
</feature>
<organism evidence="10 11">
    <name type="scientific">Candidatus Terrybacteria bacterium RIFCSPLOWO2_01_FULL_40_23</name>
    <dbReference type="NCBI Taxonomy" id="1802366"/>
    <lineage>
        <taxon>Bacteria</taxon>
        <taxon>Candidatus Terryibacteriota</taxon>
    </lineage>
</organism>
<dbReference type="Pfam" id="PF13184">
    <property type="entry name" value="KH_NusA_1st"/>
    <property type="match status" value="1"/>
</dbReference>
<feature type="region of interest" description="Disordered" evidence="8">
    <location>
        <begin position="84"/>
        <end position="127"/>
    </location>
</feature>
<dbReference type="PROSITE" id="PS50126">
    <property type="entry name" value="S1"/>
    <property type="match status" value="1"/>
</dbReference>
<proteinExistence type="inferred from homology"/>
<dbReference type="GO" id="GO:0005829">
    <property type="term" value="C:cytosol"/>
    <property type="evidence" value="ECO:0007669"/>
    <property type="project" value="TreeGrafter"/>
</dbReference>
<dbReference type="AlphaFoldDB" id="A0A1G2PY85"/>
<dbReference type="Pfam" id="PF08529">
    <property type="entry name" value="NusA_N"/>
    <property type="match status" value="2"/>
</dbReference>
<dbReference type="PANTHER" id="PTHR22648">
    <property type="entry name" value="TRANSCRIPTION TERMINATION FACTOR NUSA"/>
    <property type="match status" value="1"/>
</dbReference>
<dbReference type="GO" id="GO:0003700">
    <property type="term" value="F:DNA-binding transcription factor activity"/>
    <property type="evidence" value="ECO:0007669"/>
    <property type="project" value="InterPro"/>
</dbReference>
<evidence type="ECO:0000256" key="6">
    <source>
        <dbReference type="ARBA" id="ARBA00023163"/>
    </source>
</evidence>
<dbReference type="InterPro" id="IPR025249">
    <property type="entry name" value="TF_NusA_KH_1st"/>
</dbReference>
<dbReference type="Gene3D" id="2.40.50.140">
    <property type="entry name" value="Nucleic acid-binding proteins"/>
    <property type="match status" value="1"/>
</dbReference>
<feature type="region of interest" description="Disordered" evidence="8">
    <location>
        <begin position="407"/>
        <end position="450"/>
    </location>
</feature>
<dbReference type="InterPro" id="IPR015946">
    <property type="entry name" value="KH_dom-like_a/b"/>
</dbReference>
<dbReference type="InterPro" id="IPR058582">
    <property type="entry name" value="KH_NusA_2nd"/>
</dbReference>
<name>A0A1G2PY85_9BACT</name>
<evidence type="ECO:0000313" key="10">
    <source>
        <dbReference type="EMBL" id="OHA52552.1"/>
    </source>
</evidence>
<evidence type="ECO:0000256" key="3">
    <source>
        <dbReference type="ARBA" id="ARBA00022814"/>
    </source>
</evidence>
<dbReference type="SUPFAM" id="SSF54814">
    <property type="entry name" value="Prokaryotic type KH domain (KH-domain type II)"/>
    <property type="match status" value="2"/>
</dbReference>
<keyword evidence="3 7" id="KW-0889">Transcription antitermination</keyword>
<evidence type="ECO:0000313" key="11">
    <source>
        <dbReference type="Proteomes" id="UP000176951"/>
    </source>
</evidence>
<dbReference type="CDD" id="cd02134">
    <property type="entry name" value="KH-II_NusA_rpt1"/>
    <property type="match status" value="1"/>
</dbReference>
<dbReference type="CDD" id="cd22529">
    <property type="entry name" value="KH-II_NusA_rpt2"/>
    <property type="match status" value="1"/>
</dbReference>
<evidence type="ECO:0000256" key="1">
    <source>
        <dbReference type="ARBA" id="ARBA00022472"/>
    </source>
</evidence>
<dbReference type="Gene3D" id="3.30.300.20">
    <property type="match status" value="2"/>
</dbReference>
<evidence type="ECO:0000256" key="5">
    <source>
        <dbReference type="ARBA" id="ARBA00023015"/>
    </source>
</evidence>
<dbReference type="HAMAP" id="MF_00945_B">
    <property type="entry name" value="NusA_B"/>
    <property type="match status" value="1"/>
</dbReference>
<dbReference type="CDD" id="cd04455">
    <property type="entry name" value="S1_NusA"/>
    <property type="match status" value="1"/>
</dbReference>
<dbReference type="PANTHER" id="PTHR22648:SF0">
    <property type="entry name" value="TRANSCRIPTION TERMINATION_ANTITERMINATION PROTEIN NUSA"/>
    <property type="match status" value="1"/>
</dbReference>
<evidence type="ECO:0000256" key="7">
    <source>
        <dbReference type="HAMAP-Rule" id="MF_00945"/>
    </source>
</evidence>
<evidence type="ECO:0000256" key="4">
    <source>
        <dbReference type="ARBA" id="ARBA00022884"/>
    </source>
</evidence>
<dbReference type="Proteomes" id="UP000176951">
    <property type="component" value="Unassembled WGS sequence"/>
</dbReference>
<dbReference type="GO" id="GO:0031564">
    <property type="term" value="P:transcription antitermination"/>
    <property type="evidence" value="ECO:0007669"/>
    <property type="project" value="UniProtKB-UniRule"/>
</dbReference>
<comment type="subcellular location">
    <subcellularLocation>
        <location evidence="7">Cytoplasm</location>
    </subcellularLocation>
</comment>
<comment type="function">
    <text evidence="7">Participates in both transcription termination and antitermination.</text>
</comment>
<keyword evidence="4 7" id="KW-0694">RNA-binding</keyword>
<keyword evidence="6 7" id="KW-0804">Transcription</keyword>
<protein>
    <recommendedName>
        <fullName evidence="7">Transcription termination/antitermination protein NusA</fullName>
    </recommendedName>
</protein>
<dbReference type="InterPro" id="IPR010213">
    <property type="entry name" value="TF_NusA"/>
</dbReference>
<keyword evidence="5 7" id="KW-0805">Transcription regulation</keyword>
<dbReference type="InterPro" id="IPR003029">
    <property type="entry name" value="S1_domain"/>
</dbReference>
<evidence type="ECO:0000256" key="2">
    <source>
        <dbReference type="ARBA" id="ARBA00022490"/>
    </source>
</evidence>
<dbReference type="SUPFAM" id="SSF69705">
    <property type="entry name" value="Transcription factor NusA, N-terminal domain"/>
    <property type="match status" value="1"/>
</dbReference>
<dbReference type="SMART" id="SM00322">
    <property type="entry name" value="KH"/>
    <property type="match status" value="1"/>
</dbReference>
<dbReference type="Gene3D" id="3.30.1480.10">
    <property type="entry name" value="NusA, N-terminal domain"/>
    <property type="match status" value="1"/>
</dbReference>
<dbReference type="InterPro" id="IPR036555">
    <property type="entry name" value="NusA_N_sf"/>
</dbReference>
<dbReference type="InterPro" id="IPR013735">
    <property type="entry name" value="TF_NusA_N"/>
</dbReference>
<dbReference type="PROSITE" id="PS50084">
    <property type="entry name" value="KH_TYPE_1"/>
    <property type="match status" value="1"/>
</dbReference>
<dbReference type="FunFam" id="3.30.300.20:FF:000005">
    <property type="entry name" value="Transcription termination/antitermination protein NusA"/>
    <property type="match status" value="1"/>
</dbReference>
<dbReference type="GO" id="GO:0006353">
    <property type="term" value="P:DNA-templated transcription termination"/>
    <property type="evidence" value="ECO:0007669"/>
    <property type="project" value="UniProtKB-UniRule"/>
</dbReference>
<keyword evidence="1 7" id="KW-0806">Transcription termination</keyword>
<dbReference type="GO" id="GO:0003723">
    <property type="term" value="F:RNA binding"/>
    <property type="evidence" value="ECO:0007669"/>
    <property type="project" value="UniProtKB-UniRule"/>
</dbReference>
<keyword evidence="2 7" id="KW-0963">Cytoplasm</keyword>
<comment type="caution">
    <text evidence="10">The sequence shown here is derived from an EMBL/GenBank/DDBJ whole genome shotgun (WGS) entry which is preliminary data.</text>
</comment>
<evidence type="ECO:0000256" key="8">
    <source>
        <dbReference type="SAM" id="MobiDB-lite"/>
    </source>
</evidence>
<dbReference type="SMART" id="SM00316">
    <property type="entry name" value="S1"/>
    <property type="match status" value="1"/>
</dbReference>
<comment type="similarity">
    <text evidence="7">Belongs to the NusA family.</text>
</comment>
<dbReference type="InterPro" id="IPR030842">
    <property type="entry name" value="TF_NusA_bacterial"/>
</dbReference>
<evidence type="ECO:0000259" key="9">
    <source>
        <dbReference type="PROSITE" id="PS50126"/>
    </source>
</evidence>
<comment type="subunit">
    <text evidence="7">Monomer. Binds directly to the core enzyme of the DNA-dependent RNA polymerase and to nascent RNA.</text>
</comment>
<dbReference type="NCBIfam" id="TIGR01953">
    <property type="entry name" value="NusA"/>
    <property type="match status" value="1"/>
</dbReference>
<gene>
    <name evidence="7" type="primary">nusA</name>
    <name evidence="10" type="ORF">A3A97_02335</name>
</gene>